<evidence type="ECO:0000313" key="14">
    <source>
        <dbReference type="Proteomes" id="UP000176204"/>
    </source>
</evidence>
<dbReference type="EMBL" id="LT629973">
    <property type="protein sequence ID" value="SEH95197.1"/>
    <property type="molecule type" value="Genomic_DNA"/>
</dbReference>
<keyword evidence="14" id="KW-1185">Reference proteome</keyword>
<keyword evidence="8 10" id="KW-0030">Aminoacyl-tRNA synthetase</keyword>
<dbReference type="Gene3D" id="1.10.730.10">
    <property type="entry name" value="Isoleucyl-tRNA Synthetase, Domain 1"/>
    <property type="match status" value="1"/>
</dbReference>
<dbReference type="PANTHER" id="PTHR43326">
    <property type="entry name" value="METHIONYL-TRNA SYNTHETASE"/>
    <property type="match status" value="1"/>
</dbReference>
<dbReference type="SUPFAM" id="SSF52374">
    <property type="entry name" value="Nucleotidylyl transferase"/>
    <property type="match status" value="1"/>
</dbReference>
<dbReference type="InterPro" id="IPR033911">
    <property type="entry name" value="MetRS_core"/>
</dbReference>
<evidence type="ECO:0000259" key="11">
    <source>
        <dbReference type="Pfam" id="PF09334"/>
    </source>
</evidence>
<feature type="domain" description="Methionyl-tRNA synthetase anticodon-binding" evidence="12">
    <location>
        <begin position="379"/>
        <end position="521"/>
    </location>
</feature>
<dbReference type="InterPro" id="IPR023457">
    <property type="entry name" value="Met-tRNA_synth_2"/>
</dbReference>
<dbReference type="PANTHER" id="PTHR43326:SF1">
    <property type="entry name" value="METHIONINE--TRNA LIGASE, MITOCHONDRIAL"/>
    <property type="match status" value="1"/>
</dbReference>
<dbReference type="RefSeq" id="WP_067775707.1">
    <property type="nucleotide sequence ID" value="NZ_LIGX01000023.1"/>
</dbReference>
<dbReference type="InterPro" id="IPR014758">
    <property type="entry name" value="Met-tRNA_synth"/>
</dbReference>
<dbReference type="Pfam" id="PF09334">
    <property type="entry name" value="tRNA-synt_1g"/>
    <property type="match status" value="2"/>
</dbReference>
<reference evidence="14" key="1">
    <citation type="submission" date="2016-09" db="EMBL/GenBank/DDBJ databases">
        <authorList>
            <person name="Koehorst J."/>
        </authorList>
    </citation>
    <scope>NUCLEOTIDE SEQUENCE [LARGE SCALE GENOMIC DNA]</scope>
</reference>
<dbReference type="GO" id="GO:0005524">
    <property type="term" value="F:ATP binding"/>
    <property type="evidence" value="ECO:0007669"/>
    <property type="project" value="UniProtKB-KW"/>
</dbReference>
<keyword evidence="7 10" id="KW-0648">Protein biosynthesis</keyword>
<keyword evidence="4 10" id="KW-0436">Ligase</keyword>
<evidence type="ECO:0000259" key="12">
    <source>
        <dbReference type="Pfam" id="PF19303"/>
    </source>
</evidence>
<dbReference type="Proteomes" id="UP000176204">
    <property type="component" value="Chromosome I"/>
</dbReference>
<dbReference type="STRING" id="1679444.PYTT_2020"/>
<dbReference type="KEGG" id="agl:PYTT_2020"/>
<dbReference type="CDD" id="cd00814">
    <property type="entry name" value="MetRS_core"/>
    <property type="match status" value="1"/>
</dbReference>
<dbReference type="AlphaFoldDB" id="A0A1C7PBU6"/>
<comment type="similarity">
    <text evidence="10">Belongs to the class-I aminoacyl-tRNA synthetase family.</text>
</comment>
<dbReference type="InterPro" id="IPR014729">
    <property type="entry name" value="Rossmann-like_a/b/a_fold"/>
</dbReference>
<comment type="function">
    <text evidence="1">Is required not only for elongation of protein synthesis but also for the initiation of all mRNA translation through initiator tRNA(fMet) aminoacylation.</text>
</comment>
<evidence type="ECO:0000256" key="5">
    <source>
        <dbReference type="ARBA" id="ARBA00022741"/>
    </source>
</evidence>
<evidence type="ECO:0000313" key="13">
    <source>
        <dbReference type="EMBL" id="SEH95197.1"/>
    </source>
</evidence>
<feature type="domain" description="Methionyl/Leucyl tRNA synthetase" evidence="11">
    <location>
        <begin position="153"/>
        <end position="366"/>
    </location>
</feature>
<evidence type="ECO:0000256" key="6">
    <source>
        <dbReference type="ARBA" id="ARBA00022840"/>
    </source>
</evidence>
<sequence>MYYITTAIDYTNGKPHIGHAYEKVLADVLARWHRMMGEEVYFLTGVDQHGQKVQKSAEKEGIEPQEYTDNVTRKFLALWERLNISYDGWASTTDPRHKTCVQKILIDLHDKGLLYKKSYKGIYSVRQEQFLTDKERGEDGQFGPEWGEVIEIEEENWYFKLTEQAQWLKNFITSSDTFVQPADKKVQLLNAVDQAFEWDLCISRPKNRLSWGIELPFDPEFVTYVWFDALINYISFAGYLAEEGSGLPNFAKLWPAGCEIIGKDILVPAHGIYWPAMLHAIGFPDEAMPSLLVHGWWNINNEKMSKSIGNVVDPNDLVNAFGAEAVRYYLVRDITTGKDANFDADRLKMIYNTELANDLGNLCNRSLNMCLRYCEGTLPAAAGDDEASAALRESLAAAERKFIDLMNGNDVSEALAALNAHVGACNGYIEQKQPWALAKDPEKSEELARVLRHLLESCAHIGYLLACVLPDASARILDQLQATELFAALTPATLQWDILPAGHTIQAPSPIFPRILSEEEKAKLAAKAKK</sequence>
<dbReference type="Pfam" id="PF19303">
    <property type="entry name" value="Anticodon_3"/>
    <property type="match status" value="1"/>
</dbReference>
<keyword evidence="6 10" id="KW-0067">ATP-binding</keyword>
<evidence type="ECO:0000256" key="8">
    <source>
        <dbReference type="ARBA" id="ARBA00023146"/>
    </source>
</evidence>
<evidence type="ECO:0000256" key="3">
    <source>
        <dbReference type="ARBA" id="ARBA00018753"/>
    </source>
</evidence>
<evidence type="ECO:0000256" key="7">
    <source>
        <dbReference type="ARBA" id="ARBA00022917"/>
    </source>
</evidence>
<organism evidence="13 14">
    <name type="scientific">Akkermansia glycaniphila</name>
    <dbReference type="NCBI Taxonomy" id="1679444"/>
    <lineage>
        <taxon>Bacteria</taxon>
        <taxon>Pseudomonadati</taxon>
        <taxon>Verrucomicrobiota</taxon>
        <taxon>Verrucomicrobiia</taxon>
        <taxon>Verrucomicrobiales</taxon>
        <taxon>Akkermansiaceae</taxon>
        <taxon>Akkermansia</taxon>
    </lineage>
</organism>
<dbReference type="CDD" id="cd07957">
    <property type="entry name" value="Anticodon_Ia_Met"/>
    <property type="match status" value="1"/>
</dbReference>
<dbReference type="InterPro" id="IPR041872">
    <property type="entry name" value="Anticodon_Met"/>
</dbReference>
<feature type="domain" description="Methionyl/Leucyl tRNA synthetase" evidence="11">
    <location>
        <begin position="2"/>
        <end position="135"/>
    </location>
</feature>
<dbReference type="GO" id="GO:0004825">
    <property type="term" value="F:methionine-tRNA ligase activity"/>
    <property type="evidence" value="ECO:0007669"/>
    <property type="project" value="UniProtKB-EC"/>
</dbReference>
<protein>
    <recommendedName>
        <fullName evidence="3">Methionine--tRNA ligase</fullName>
        <ecNumber evidence="2">6.1.1.10</ecNumber>
    </recommendedName>
    <alternativeName>
        <fullName evidence="9">Methionyl-tRNA synthetase</fullName>
    </alternativeName>
</protein>
<dbReference type="OrthoDB" id="9810191at2"/>
<name>A0A1C7PBU6_9BACT</name>
<dbReference type="EC" id="6.1.1.10" evidence="2"/>
<dbReference type="NCBIfam" id="TIGR00398">
    <property type="entry name" value="metG"/>
    <property type="match status" value="1"/>
</dbReference>
<dbReference type="InterPro" id="IPR015413">
    <property type="entry name" value="Methionyl/Leucyl_tRNA_Synth"/>
</dbReference>
<accession>A0A1C7PBU6</accession>
<gene>
    <name evidence="13" type="ORF">PYTT_2020</name>
</gene>
<evidence type="ECO:0000256" key="9">
    <source>
        <dbReference type="ARBA" id="ARBA00030904"/>
    </source>
</evidence>
<evidence type="ECO:0000256" key="10">
    <source>
        <dbReference type="RuleBase" id="RU363039"/>
    </source>
</evidence>
<evidence type="ECO:0000256" key="2">
    <source>
        <dbReference type="ARBA" id="ARBA00012838"/>
    </source>
</evidence>
<dbReference type="Gene3D" id="3.40.50.620">
    <property type="entry name" value="HUPs"/>
    <property type="match status" value="1"/>
</dbReference>
<evidence type="ECO:0000256" key="1">
    <source>
        <dbReference type="ARBA" id="ARBA00003314"/>
    </source>
</evidence>
<dbReference type="GO" id="GO:0006431">
    <property type="term" value="P:methionyl-tRNA aminoacylation"/>
    <property type="evidence" value="ECO:0007669"/>
    <property type="project" value="InterPro"/>
</dbReference>
<keyword evidence="5 10" id="KW-0547">Nucleotide-binding</keyword>
<proteinExistence type="inferred from homology"/>
<dbReference type="InterPro" id="IPR009080">
    <property type="entry name" value="tRNAsynth_Ia_anticodon-bd"/>
</dbReference>
<dbReference type="PATRIC" id="fig|1679444.3.peg.543"/>
<dbReference type="SUPFAM" id="SSF47323">
    <property type="entry name" value="Anticodon-binding domain of a subclass of class I aminoacyl-tRNA synthetases"/>
    <property type="match status" value="1"/>
</dbReference>
<dbReference type="PRINTS" id="PR01041">
    <property type="entry name" value="TRNASYNTHMET"/>
</dbReference>
<evidence type="ECO:0000256" key="4">
    <source>
        <dbReference type="ARBA" id="ARBA00022598"/>
    </source>
</evidence>
<dbReference type="Gene3D" id="2.170.220.10">
    <property type="match status" value="1"/>
</dbReference>